<evidence type="ECO:0000313" key="3">
    <source>
        <dbReference type="Proteomes" id="UP000488299"/>
    </source>
</evidence>
<dbReference type="AlphaFoldDB" id="A0A7J5U7V2"/>
<sequence>MTSGILSALLVSAGIQESMAQRRPNTQFAPYSEVGVGVGTSSYYGDLAGYRAAPKATFIMLRWNAGLHYTRHFTPRIAARAGFTWARIAGDDYTFNKGNGGGPVQYVRNLHFRNDLKEFALTGIYKFRPDGRNSNQRAKVSPYVFAGLALIAHSPEARTPVGYDDPNTPEADDSRVWVKLQPLGTEGQGQPNYPKPYSLVTLAIPVGFGVRYKYNDDFTIAAEVGYRYAFSDYLDDVGGPYAATGTLSGLSAAMADRRAEQFAARKNKDRDPKLSDLTLNDPNAFTTTTRGAKGILSDGYLLTQIQLIYTIPGKIKCPPIR</sequence>
<dbReference type="InterPro" id="IPR045743">
    <property type="entry name" value="DUF6089"/>
</dbReference>
<dbReference type="Proteomes" id="UP000488299">
    <property type="component" value="Unassembled WGS sequence"/>
</dbReference>
<keyword evidence="3" id="KW-1185">Reference proteome</keyword>
<reference evidence="2 3" key="1">
    <citation type="submission" date="2019-10" db="EMBL/GenBank/DDBJ databases">
        <title>Rudanella paleaurantiibacter sp. nov., isolated from sludge.</title>
        <authorList>
            <person name="Xu S.Q."/>
        </authorList>
    </citation>
    <scope>NUCLEOTIDE SEQUENCE [LARGE SCALE GENOMIC DNA]</scope>
    <source>
        <strain evidence="2 3">HX-22-17</strain>
    </source>
</reference>
<organism evidence="2 3">
    <name type="scientific">Rudanella paleaurantiibacter</name>
    <dbReference type="NCBI Taxonomy" id="2614655"/>
    <lineage>
        <taxon>Bacteria</taxon>
        <taxon>Pseudomonadati</taxon>
        <taxon>Bacteroidota</taxon>
        <taxon>Cytophagia</taxon>
        <taxon>Cytophagales</taxon>
        <taxon>Cytophagaceae</taxon>
        <taxon>Rudanella</taxon>
    </lineage>
</organism>
<protein>
    <submittedName>
        <fullName evidence="2">Outer membrane beta-barrel protein</fullName>
    </submittedName>
</protein>
<dbReference type="Gene3D" id="2.40.160.20">
    <property type="match status" value="1"/>
</dbReference>
<feature type="domain" description="DUF6089" evidence="1">
    <location>
        <begin position="30"/>
        <end position="152"/>
    </location>
</feature>
<evidence type="ECO:0000259" key="1">
    <source>
        <dbReference type="Pfam" id="PF19573"/>
    </source>
</evidence>
<dbReference type="EMBL" id="WELI01000001">
    <property type="protein sequence ID" value="KAB7733260.1"/>
    <property type="molecule type" value="Genomic_DNA"/>
</dbReference>
<comment type="caution">
    <text evidence="2">The sequence shown here is derived from an EMBL/GenBank/DDBJ whole genome shotgun (WGS) entry which is preliminary data.</text>
</comment>
<evidence type="ECO:0000313" key="2">
    <source>
        <dbReference type="EMBL" id="KAB7733260.1"/>
    </source>
</evidence>
<gene>
    <name evidence="2" type="ORF">F5984_00210</name>
</gene>
<name>A0A7J5U7V2_9BACT</name>
<proteinExistence type="predicted"/>
<dbReference type="Pfam" id="PF19573">
    <property type="entry name" value="DUF6089"/>
    <property type="match status" value="1"/>
</dbReference>
<dbReference type="InterPro" id="IPR011250">
    <property type="entry name" value="OMP/PagP_B-barrel"/>
</dbReference>
<accession>A0A7J5U7V2</accession>
<dbReference type="SUPFAM" id="SSF56925">
    <property type="entry name" value="OMPA-like"/>
    <property type="match status" value="1"/>
</dbReference>